<dbReference type="Proteomes" id="UP000006906">
    <property type="component" value="Chromosome 10"/>
</dbReference>
<feature type="region of interest" description="Disordered" evidence="1">
    <location>
        <begin position="452"/>
        <end position="484"/>
    </location>
</feature>
<reference evidence="2 3" key="1">
    <citation type="journal article" date="2007" name="Science">
        <title>The Chlamydomonas genome reveals the evolution of key animal and plant functions.</title>
        <authorList>
            <person name="Merchant S.S."/>
            <person name="Prochnik S.E."/>
            <person name="Vallon O."/>
            <person name="Harris E.H."/>
            <person name="Karpowicz S.J."/>
            <person name="Witman G.B."/>
            <person name="Terry A."/>
            <person name="Salamov A."/>
            <person name="Fritz-Laylin L.K."/>
            <person name="Marechal-Drouard L."/>
            <person name="Marshall W.F."/>
            <person name="Qu L.H."/>
            <person name="Nelson D.R."/>
            <person name="Sanderfoot A.A."/>
            <person name="Spalding M.H."/>
            <person name="Kapitonov V.V."/>
            <person name="Ren Q."/>
            <person name="Ferris P."/>
            <person name="Lindquist E."/>
            <person name="Shapiro H."/>
            <person name="Lucas S.M."/>
            <person name="Grimwood J."/>
            <person name="Schmutz J."/>
            <person name="Cardol P."/>
            <person name="Cerutti H."/>
            <person name="Chanfreau G."/>
            <person name="Chen C.L."/>
            <person name="Cognat V."/>
            <person name="Croft M.T."/>
            <person name="Dent R."/>
            <person name="Dutcher S."/>
            <person name="Fernandez E."/>
            <person name="Fukuzawa H."/>
            <person name="Gonzalez-Ballester D."/>
            <person name="Gonzalez-Halphen D."/>
            <person name="Hallmann A."/>
            <person name="Hanikenne M."/>
            <person name="Hippler M."/>
            <person name="Inwood W."/>
            <person name="Jabbari K."/>
            <person name="Kalanon M."/>
            <person name="Kuras R."/>
            <person name="Lefebvre P.A."/>
            <person name="Lemaire S.D."/>
            <person name="Lobanov A.V."/>
            <person name="Lohr M."/>
            <person name="Manuell A."/>
            <person name="Meier I."/>
            <person name="Mets L."/>
            <person name="Mittag M."/>
            <person name="Mittelmeier T."/>
            <person name="Moroney J.V."/>
            <person name="Moseley J."/>
            <person name="Napoli C."/>
            <person name="Nedelcu A.M."/>
            <person name="Niyogi K."/>
            <person name="Novoselov S.V."/>
            <person name="Paulsen I.T."/>
            <person name="Pazour G."/>
            <person name="Purton S."/>
            <person name="Ral J.P."/>
            <person name="Riano-Pachon D.M."/>
            <person name="Riekhof W."/>
            <person name="Rymarquis L."/>
            <person name="Schroda M."/>
            <person name="Stern D."/>
            <person name="Umen J."/>
            <person name="Willows R."/>
            <person name="Wilson N."/>
            <person name="Zimmer S.L."/>
            <person name="Allmer J."/>
            <person name="Balk J."/>
            <person name="Bisova K."/>
            <person name="Chen C.J."/>
            <person name="Elias M."/>
            <person name="Gendler K."/>
            <person name="Hauser C."/>
            <person name="Lamb M.R."/>
            <person name="Ledford H."/>
            <person name="Long J.C."/>
            <person name="Minagawa J."/>
            <person name="Page M.D."/>
            <person name="Pan J."/>
            <person name="Pootakham W."/>
            <person name="Roje S."/>
            <person name="Rose A."/>
            <person name="Stahlberg E."/>
            <person name="Terauchi A.M."/>
            <person name="Yang P."/>
            <person name="Ball S."/>
            <person name="Bowler C."/>
            <person name="Dieckmann C.L."/>
            <person name="Gladyshev V.N."/>
            <person name="Green P."/>
            <person name="Jorgensen R."/>
            <person name="Mayfield S."/>
            <person name="Mueller-Roeber B."/>
            <person name="Rajamani S."/>
            <person name="Sayre R.T."/>
            <person name="Brokstein P."/>
            <person name="Dubchak I."/>
            <person name="Goodstein D."/>
            <person name="Hornick L."/>
            <person name="Huang Y.W."/>
            <person name="Jhaveri J."/>
            <person name="Luo Y."/>
            <person name="Martinez D."/>
            <person name="Ngau W.C."/>
            <person name="Otillar B."/>
            <person name="Poliakov A."/>
            <person name="Porter A."/>
            <person name="Szajkowski L."/>
            <person name="Werner G."/>
            <person name="Zhou K."/>
            <person name="Grigoriev I.V."/>
            <person name="Rokhsar D.S."/>
            <person name="Grossman A.R."/>
        </authorList>
    </citation>
    <scope>NUCLEOTIDE SEQUENCE [LARGE SCALE GENOMIC DNA]</scope>
    <source>
        <strain evidence="3">CC-503</strain>
    </source>
</reference>
<dbReference type="EMBL" id="CM008971">
    <property type="protein sequence ID" value="PNW77478.1"/>
    <property type="molecule type" value="Genomic_DNA"/>
</dbReference>
<feature type="compositionally biased region" description="Pro residues" evidence="1">
    <location>
        <begin position="528"/>
        <end position="538"/>
    </location>
</feature>
<evidence type="ECO:0000256" key="1">
    <source>
        <dbReference type="SAM" id="MobiDB-lite"/>
    </source>
</evidence>
<protein>
    <submittedName>
        <fullName evidence="2">Uncharacterized protein</fullName>
    </submittedName>
</protein>
<proteinExistence type="predicted"/>
<dbReference type="OrthoDB" id="544821at2759"/>
<name>A0A2K3DAB8_CHLRE</name>
<keyword evidence="3" id="KW-1185">Reference proteome</keyword>
<accession>A0A2K3DAB8</accession>
<dbReference type="AlphaFoldDB" id="A0A2K3DAB8"/>
<feature type="compositionally biased region" description="Low complexity" evidence="1">
    <location>
        <begin position="452"/>
        <end position="471"/>
    </location>
</feature>
<dbReference type="GeneID" id="5715921"/>
<feature type="region of interest" description="Disordered" evidence="1">
    <location>
        <begin position="518"/>
        <end position="540"/>
    </location>
</feature>
<evidence type="ECO:0000313" key="3">
    <source>
        <dbReference type="Proteomes" id="UP000006906"/>
    </source>
</evidence>
<evidence type="ECO:0000313" key="2">
    <source>
        <dbReference type="EMBL" id="PNW77478.1"/>
    </source>
</evidence>
<dbReference type="RefSeq" id="XP_042920154.1">
    <property type="nucleotide sequence ID" value="XM_043066757.1"/>
</dbReference>
<feature type="compositionally biased region" description="Low complexity" evidence="1">
    <location>
        <begin position="613"/>
        <end position="633"/>
    </location>
</feature>
<dbReference type="STRING" id="3055.A0A2K3DAB8"/>
<organism evidence="2 3">
    <name type="scientific">Chlamydomonas reinhardtii</name>
    <name type="common">Chlamydomonas smithii</name>
    <dbReference type="NCBI Taxonomy" id="3055"/>
    <lineage>
        <taxon>Eukaryota</taxon>
        <taxon>Viridiplantae</taxon>
        <taxon>Chlorophyta</taxon>
        <taxon>core chlorophytes</taxon>
        <taxon>Chlorophyceae</taxon>
        <taxon>CS clade</taxon>
        <taxon>Chlamydomonadales</taxon>
        <taxon>Chlamydomonadaceae</taxon>
        <taxon>Chlamydomonas</taxon>
    </lineage>
</organism>
<gene>
    <name evidence="2" type="ORF">CHLRE_10g438350v5</name>
</gene>
<dbReference type="InParanoid" id="A0A2K3DAB8"/>
<dbReference type="ExpressionAtlas" id="A0A2K3DAB8">
    <property type="expression patterns" value="baseline"/>
</dbReference>
<dbReference type="KEGG" id="cre:CHLRE_10g438350v5"/>
<sequence length="693" mass="72283">MLVYPDPVAGTGSKHVFVRPPAALGGGGSHGCWPTTAFQALLVASEYCAAVQELLAWAFPSPTWDLYKPVVAQCAADFISSAAPVPPPVVVPGLDPVLLHCSHSLWSNFTFLYFHGTRDLNLEGLGTETRQAAQWLKRLVGDRGWAPDGQVFSAARSWAERTRDRLTHVCMSIPGIDTPLPSTGGGTPVEVEALHRRTWAAGCQERKVDDTTSNDKPYRAMFPLRITNDGGKDKANRLRFTMLNQEIPRRMVNTRCGLLPEGFTPTKNCTLGFLVLSDVIQAFEQSYPNWNASKERQDPMGHTDEELTVLGFYGNVIIRDTNPLSGVHGVQRYAHILAGCCQGWAVALEQARGWVNAAAAALPDAVEVATSCTPPQLVLPASLTPAVIQAMAAVVQQVPVAAQPQPQPPQPQVPQPQPQLQLATAILQSPAQQQQPQHSSVPLLPHLTVQLPGAASSSPVPSPCATGPTTDGSGGSGAGGSKCRSPFALQQQLTQRHQHGQQQLPWPGQTEALVLSPASTGAARGPSTQPPGLPPPSPSAVVAGRMGSLSLESETIGESTMNALARDLAETAAGLMDADAADGGYGEAAPPPPTAVIGAALVAPPATSKAIGASACAAQPSPAPEPSHASPAGSRPPAAVDQVTQALGLLSGAAGMLDPCMQGRLGVLLQELAGLQADIVHTQQPPAGGAERG</sequence>
<dbReference type="PaxDb" id="3055-EDP05824"/>
<feature type="region of interest" description="Disordered" evidence="1">
    <location>
        <begin position="613"/>
        <end position="638"/>
    </location>
</feature>
<dbReference type="Gramene" id="PNW77478">
    <property type="protein sequence ID" value="PNW77478"/>
    <property type="gene ID" value="CHLRE_10g438350v5"/>
</dbReference>